<dbReference type="PANTHER" id="PTHR46797">
    <property type="entry name" value="HTH-TYPE TRANSCRIPTIONAL REGULATOR"/>
    <property type="match status" value="1"/>
</dbReference>
<dbReference type="SUPFAM" id="SSF47413">
    <property type="entry name" value="lambda repressor-like DNA-binding domains"/>
    <property type="match status" value="1"/>
</dbReference>
<dbReference type="Gene3D" id="1.10.260.40">
    <property type="entry name" value="lambda repressor-like DNA-binding domains"/>
    <property type="match status" value="1"/>
</dbReference>
<evidence type="ECO:0000313" key="3">
    <source>
        <dbReference type="EMBL" id="MBA2896994.1"/>
    </source>
</evidence>
<evidence type="ECO:0000259" key="2">
    <source>
        <dbReference type="PROSITE" id="PS50943"/>
    </source>
</evidence>
<dbReference type="GO" id="GO:0003700">
    <property type="term" value="F:DNA-binding transcription factor activity"/>
    <property type="evidence" value="ECO:0007669"/>
    <property type="project" value="TreeGrafter"/>
</dbReference>
<protein>
    <submittedName>
        <fullName evidence="3">Transcriptional regulator with XRE-family HTH domain</fullName>
    </submittedName>
</protein>
<evidence type="ECO:0000313" key="4">
    <source>
        <dbReference type="Proteomes" id="UP000530928"/>
    </source>
</evidence>
<dbReference type="GO" id="GO:0005829">
    <property type="term" value="C:cytosol"/>
    <property type="evidence" value="ECO:0007669"/>
    <property type="project" value="TreeGrafter"/>
</dbReference>
<dbReference type="CDD" id="cd00093">
    <property type="entry name" value="HTH_XRE"/>
    <property type="match status" value="1"/>
</dbReference>
<dbReference type="Proteomes" id="UP000530928">
    <property type="component" value="Unassembled WGS sequence"/>
</dbReference>
<dbReference type="InterPro" id="IPR001387">
    <property type="entry name" value="Cro/C1-type_HTH"/>
</dbReference>
<dbReference type="InterPro" id="IPR014710">
    <property type="entry name" value="RmlC-like_jellyroll"/>
</dbReference>
<proteinExistence type="predicted"/>
<dbReference type="InterPro" id="IPR011051">
    <property type="entry name" value="RmlC_Cupin_sf"/>
</dbReference>
<dbReference type="Gene3D" id="2.60.120.10">
    <property type="entry name" value="Jelly Rolls"/>
    <property type="match status" value="1"/>
</dbReference>
<name>A0A7W0HV87_9ACTN</name>
<dbReference type="SUPFAM" id="SSF51182">
    <property type="entry name" value="RmlC-like cupins"/>
    <property type="match status" value="1"/>
</dbReference>
<dbReference type="InterPro" id="IPR050807">
    <property type="entry name" value="TransReg_Diox_bact_type"/>
</dbReference>
<gene>
    <name evidence="3" type="ORF">HNR30_008390</name>
</gene>
<dbReference type="PANTHER" id="PTHR46797:SF1">
    <property type="entry name" value="METHYLPHOSPHONATE SYNTHASE"/>
    <property type="match status" value="1"/>
</dbReference>
<dbReference type="RefSeq" id="WP_181615720.1">
    <property type="nucleotide sequence ID" value="NZ_BAABAM010000010.1"/>
</dbReference>
<dbReference type="Pfam" id="PF01381">
    <property type="entry name" value="HTH_3"/>
    <property type="match status" value="1"/>
</dbReference>
<dbReference type="InterPro" id="IPR010982">
    <property type="entry name" value="Lambda_DNA-bd_dom_sf"/>
</dbReference>
<reference evidence="3 4" key="1">
    <citation type="submission" date="2020-07" db="EMBL/GenBank/DDBJ databases">
        <title>Genomic Encyclopedia of Type Strains, Phase IV (KMG-IV): sequencing the most valuable type-strain genomes for metagenomic binning, comparative biology and taxonomic classification.</title>
        <authorList>
            <person name="Goeker M."/>
        </authorList>
    </citation>
    <scope>NUCLEOTIDE SEQUENCE [LARGE SCALE GENOMIC DNA]</scope>
    <source>
        <strain evidence="3 4">DSM 45533</strain>
    </source>
</reference>
<keyword evidence="4" id="KW-1185">Reference proteome</keyword>
<dbReference type="EMBL" id="JACDUR010000010">
    <property type="protein sequence ID" value="MBA2896994.1"/>
    <property type="molecule type" value="Genomic_DNA"/>
</dbReference>
<comment type="caution">
    <text evidence="3">The sequence shown here is derived from an EMBL/GenBank/DDBJ whole genome shotgun (WGS) entry which is preliminary data.</text>
</comment>
<keyword evidence="1" id="KW-0238">DNA-binding</keyword>
<sequence>MDPRPALNTDPHEVGARLRRMRQARGISLSELARRAGIGKATLSGVENGSRNPTLETLWAITAQLGVPLAAVLDPPADPLQVYGKAAEATLLQVFDEGPVTFELYRLRVRPGITQRSPGHHAGVTEHITVFSGTLCAGPAQRPLTAGPGEFIKWTADSEHIYTTMGEEEVHATLLMRYPLVDGV</sequence>
<organism evidence="3 4">
    <name type="scientific">Nonomuraea soli</name>
    <dbReference type="NCBI Taxonomy" id="1032476"/>
    <lineage>
        <taxon>Bacteria</taxon>
        <taxon>Bacillati</taxon>
        <taxon>Actinomycetota</taxon>
        <taxon>Actinomycetes</taxon>
        <taxon>Streptosporangiales</taxon>
        <taxon>Streptosporangiaceae</taxon>
        <taxon>Nonomuraea</taxon>
    </lineage>
</organism>
<dbReference type="SMART" id="SM00530">
    <property type="entry name" value="HTH_XRE"/>
    <property type="match status" value="1"/>
</dbReference>
<evidence type="ECO:0000256" key="1">
    <source>
        <dbReference type="ARBA" id="ARBA00023125"/>
    </source>
</evidence>
<dbReference type="AlphaFoldDB" id="A0A7W0HV87"/>
<dbReference type="GO" id="GO:0003677">
    <property type="term" value="F:DNA binding"/>
    <property type="evidence" value="ECO:0007669"/>
    <property type="project" value="UniProtKB-KW"/>
</dbReference>
<feature type="domain" description="HTH cro/C1-type" evidence="2">
    <location>
        <begin position="18"/>
        <end position="72"/>
    </location>
</feature>
<accession>A0A7W0HV87</accession>
<dbReference type="PROSITE" id="PS50943">
    <property type="entry name" value="HTH_CROC1"/>
    <property type="match status" value="1"/>
</dbReference>